<dbReference type="Gene3D" id="6.10.250.690">
    <property type="match status" value="1"/>
</dbReference>
<dbReference type="SMART" id="SM00862">
    <property type="entry name" value="Trans_reg_C"/>
    <property type="match status" value="1"/>
</dbReference>
<dbReference type="InterPro" id="IPR036388">
    <property type="entry name" value="WH-like_DNA-bd_sf"/>
</dbReference>
<dbReference type="CDD" id="cd00383">
    <property type="entry name" value="trans_reg_C"/>
    <property type="match status" value="1"/>
</dbReference>
<dbReference type="InterPro" id="IPR001789">
    <property type="entry name" value="Sig_transdc_resp-reg_receiver"/>
</dbReference>
<keyword evidence="2" id="KW-0902">Two-component regulatory system</keyword>
<name>A0A7C5Q889_AQUAO</name>
<evidence type="ECO:0000259" key="9">
    <source>
        <dbReference type="PROSITE" id="PS51755"/>
    </source>
</evidence>
<dbReference type="Gene3D" id="3.40.50.2300">
    <property type="match status" value="1"/>
</dbReference>
<dbReference type="Pfam" id="PF00486">
    <property type="entry name" value="Trans_reg_C"/>
    <property type="match status" value="1"/>
</dbReference>
<dbReference type="GO" id="GO:0005829">
    <property type="term" value="C:cytosol"/>
    <property type="evidence" value="ECO:0007669"/>
    <property type="project" value="TreeGrafter"/>
</dbReference>
<dbReference type="PROSITE" id="PS51755">
    <property type="entry name" value="OMPR_PHOB"/>
    <property type="match status" value="1"/>
</dbReference>
<organism evidence="10">
    <name type="scientific">Aquifex aeolicus</name>
    <dbReference type="NCBI Taxonomy" id="63363"/>
    <lineage>
        <taxon>Bacteria</taxon>
        <taxon>Pseudomonadati</taxon>
        <taxon>Aquificota</taxon>
        <taxon>Aquificia</taxon>
        <taxon>Aquificales</taxon>
        <taxon>Aquificaceae</taxon>
        <taxon>Aquifex</taxon>
    </lineage>
</organism>
<keyword evidence="4 7" id="KW-0238">DNA-binding</keyword>
<evidence type="ECO:0000256" key="6">
    <source>
        <dbReference type="PROSITE-ProRule" id="PRU00169"/>
    </source>
</evidence>
<dbReference type="PROSITE" id="PS50110">
    <property type="entry name" value="RESPONSE_REGULATORY"/>
    <property type="match status" value="1"/>
</dbReference>
<gene>
    <name evidence="10" type="ORF">ENJ61_03220</name>
</gene>
<dbReference type="Gene3D" id="1.10.10.10">
    <property type="entry name" value="Winged helix-like DNA-binding domain superfamily/Winged helix DNA-binding domain"/>
    <property type="match status" value="1"/>
</dbReference>
<dbReference type="GO" id="GO:0032993">
    <property type="term" value="C:protein-DNA complex"/>
    <property type="evidence" value="ECO:0007669"/>
    <property type="project" value="TreeGrafter"/>
</dbReference>
<dbReference type="GO" id="GO:0000976">
    <property type="term" value="F:transcription cis-regulatory region binding"/>
    <property type="evidence" value="ECO:0007669"/>
    <property type="project" value="TreeGrafter"/>
</dbReference>
<dbReference type="PANTHER" id="PTHR48111:SF22">
    <property type="entry name" value="REGULATOR OF RPOS"/>
    <property type="match status" value="1"/>
</dbReference>
<feature type="domain" description="OmpR/PhoB-type" evidence="9">
    <location>
        <begin position="122"/>
        <end position="214"/>
    </location>
</feature>
<dbReference type="GO" id="GO:0000156">
    <property type="term" value="F:phosphorelay response regulator activity"/>
    <property type="evidence" value="ECO:0007669"/>
    <property type="project" value="TreeGrafter"/>
</dbReference>
<dbReference type="SMART" id="SM00448">
    <property type="entry name" value="REC"/>
    <property type="match status" value="1"/>
</dbReference>
<dbReference type="AlphaFoldDB" id="A0A7C5Q889"/>
<keyword evidence="3" id="KW-0805">Transcription regulation</keyword>
<dbReference type="PANTHER" id="PTHR48111">
    <property type="entry name" value="REGULATOR OF RPOS"/>
    <property type="match status" value="1"/>
</dbReference>
<evidence type="ECO:0000256" key="4">
    <source>
        <dbReference type="ARBA" id="ARBA00023125"/>
    </source>
</evidence>
<evidence type="ECO:0000256" key="5">
    <source>
        <dbReference type="ARBA" id="ARBA00023163"/>
    </source>
</evidence>
<dbReference type="Pfam" id="PF00072">
    <property type="entry name" value="Response_reg"/>
    <property type="match status" value="1"/>
</dbReference>
<dbReference type="Proteomes" id="UP000885792">
    <property type="component" value="Unassembled WGS sequence"/>
</dbReference>
<evidence type="ECO:0000256" key="7">
    <source>
        <dbReference type="PROSITE-ProRule" id="PRU01091"/>
    </source>
</evidence>
<dbReference type="InterPro" id="IPR011006">
    <property type="entry name" value="CheY-like_superfamily"/>
</dbReference>
<keyword evidence="5" id="KW-0804">Transcription</keyword>
<proteinExistence type="predicted"/>
<feature type="modified residue" description="4-aspartylphosphate" evidence="6">
    <location>
        <position position="51"/>
    </location>
</feature>
<dbReference type="InterPro" id="IPR039420">
    <property type="entry name" value="WalR-like"/>
</dbReference>
<dbReference type="GO" id="GO:0006355">
    <property type="term" value="P:regulation of DNA-templated transcription"/>
    <property type="evidence" value="ECO:0007669"/>
    <property type="project" value="InterPro"/>
</dbReference>
<dbReference type="SUPFAM" id="SSF52172">
    <property type="entry name" value="CheY-like"/>
    <property type="match status" value="1"/>
</dbReference>
<feature type="domain" description="Response regulatory" evidence="8">
    <location>
        <begin position="2"/>
        <end position="116"/>
    </location>
</feature>
<evidence type="ECO:0000256" key="2">
    <source>
        <dbReference type="ARBA" id="ARBA00023012"/>
    </source>
</evidence>
<dbReference type="InterPro" id="IPR001867">
    <property type="entry name" value="OmpR/PhoB-type_DNA-bd"/>
</dbReference>
<evidence type="ECO:0000256" key="3">
    <source>
        <dbReference type="ARBA" id="ARBA00023015"/>
    </source>
</evidence>
<evidence type="ECO:0000259" key="8">
    <source>
        <dbReference type="PROSITE" id="PS50110"/>
    </source>
</evidence>
<evidence type="ECO:0000256" key="1">
    <source>
        <dbReference type="ARBA" id="ARBA00022553"/>
    </source>
</evidence>
<accession>A0A7C5Q889</accession>
<reference evidence="10" key="1">
    <citation type="journal article" date="2020" name="mSystems">
        <title>Genome- and Community-Level Interaction Insights into Carbon Utilization and Element Cycling Functions of Hydrothermarchaeota in Hydrothermal Sediment.</title>
        <authorList>
            <person name="Zhou Z."/>
            <person name="Liu Y."/>
            <person name="Xu W."/>
            <person name="Pan J."/>
            <person name="Luo Z.H."/>
            <person name="Li M."/>
        </authorList>
    </citation>
    <scope>NUCLEOTIDE SEQUENCE [LARGE SCALE GENOMIC DNA]</scope>
    <source>
        <strain evidence="10">HyVt-501</strain>
    </source>
</reference>
<comment type="caution">
    <text evidence="10">The sequence shown here is derived from an EMBL/GenBank/DDBJ whole genome shotgun (WGS) entry which is preliminary data.</text>
</comment>
<feature type="DNA-binding region" description="OmpR/PhoB-type" evidence="7">
    <location>
        <begin position="122"/>
        <end position="214"/>
    </location>
</feature>
<evidence type="ECO:0000313" key="10">
    <source>
        <dbReference type="EMBL" id="HHJ63895.1"/>
    </source>
</evidence>
<keyword evidence="1 6" id="KW-0597">Phosphoprotein</keyword>
<sequence>MRVLLIEDDPILGESVREFLELKGCEVEWVRDGDELPDVKVAEGFDAVVLDLILGPRSGEDILAEMRRRGVKTPVLVLTAKRTLTDKETCFNLGADDYLTKPFEPEELVLRLRALVRRYLPENRVVLGDVEVDLEGRSLRRGNEELKLSRTAWELLLLLLRNRGRVVTTETILNCIWGDKPVGSDVVRAYIKELRKVLPPETIKTYKGVGYKLE</sequence>
<dbReference type="EMBL" id="DRNB01000119">
    <property type="protein sequence ID" value="HHJ63895.1"/>
    <property type="molecule type" value="Genomic_DNA"/>
</dbReference>
<protein>
    <submittedName>
        <fullName evidence="10">Response regulator transcription factor</fullName>
    </submittedName>
</protein>